<dbReference type="AlphaFoldDB" id="A0A7S4DMZ2"/>
<name>A0A7S4DMZ2_9EUKA</name>
<dbReference type="EMBL" id="HBIV01014647">
    <property type="protein sequence ID" value="CAE0659143.1"/>
    <property type="molecule type" value="Transcribed_RNA"/>
</dbReference>
<protein>
    <submittedName>
        <fullName evidence="1">Uncharacterized protein</fullName>
    </submittedName>
</protein>
<sequence>MWMKPYVDTWIEPSLWEKPKSSEEDTRREYRVVIPDSGSRAFIRANPIVSSVEAKTTCVHGSIRVSRYISPCAPMHERTFYCMFVCVDADPPSIACVGIFLFPIMRGLDADDQGLVNESDEC</sequence>
<proteinExistence type="predicted"/>
<evidence type="ECO:0000313" key="1">
    <source>
        <dbReference type="EMBL" id="CAE0659143.1"/>
    </source>
</evidence>
<organism evidence="1">
    <name type="scientific">Lotharella globosa</name>
    <dbReference type="NCBI Taxonomy" id="91324"/>
    <lineage>
        <taxon>Eukaryota</taxon>
        <taxon>Sar</taxon>
        <taxon>Rhizaria</taxon>
        <taxon>Cercozoa</taxon>
        <taxon>Chlorarachniophyceae</taxon>
        <taxon>Lotharella</taxon>
    </lineage>
</organism>
<accession>A0A7S4DMZ2</accession>
<reference evidence="1" key="1">
    <citation type="submission" date="2021-01" db="EMBL/GenBank/DDBJ databases">
        <authorList>
            <person name="Corre E."/>
            <person name="Pelletier E."/>
            <person name="Niang G."/>
            <person name="Scheremetjew M."/>
            <person name="Finn R."/>
            <person name="Kale V."/>
            <person name="Holt S."/>
            <person name="Cochrane G."/>
            <person name="Meng A."/>
            <person name="Brown T."/>
            <person name="Cohen L."/>
        </authorList>
    </citation>
    <scope>NUCLEOTIDE SEQUENCE</scope>
    <source>
        <strain evidence="1">CCCM811</strain>
    </source>
</reference>
<gene>
    <name evidence="1" type="ORF">LGLO00237_LOCUS10717</name>
</gene>